<proteinExistence type="predicted"/>
<dbReference type="Proteomes" id="UP000031950">
    <property type="component" value="Unassembled WGS sequence"/>
</dbReference>
<name>A0A0C2SC57_9BACL</name>
<dbReference type="STRING" id="135826.KP77_10210"/>
<keyword evidence="1" id="KW-0472">Membrane</keyword>
<evidence type="ECO:0000313" key="3">
    <source>
        <dbReference type="Proteomes" id="UP000031950"/>
    </source>
</evidence>
<dbReference type="EMBL" id="JXRQ01000015">
    <property type="protein sequence ID" value="KIL51509.1"/>
    <property type="molecule type" value="Genomic_DNA"/>
</dbReference>
<comment type="caution">
    <text evidence="2">The sequence shown here is derived from an EMBL/GenBank/DDBJ whole genome shotgun (WGS) entry which is preliminary data.</text>
</comment>
<sequence length="39" mass="4335">MIPLNEKTSPLIVIGANIATAIIFILLFSGHRMATYYQI</sequence>
<reference evidence="2 3" key="1">
    <citation type="submission" date="2015-01" db="EMBL/GenBank/DDBJ databases">
        <title>Genome sequence of Jeotgalibacillus alimentarius.</title>
        <authorList>
            <person name="Goh K.M."/>
            <person name="Chan K.-G."/>
            <person name="Yaakop A.S."/>
            <person name="Ee R."/>
            <person name="Gan H.M."/>
            <person name="Chan C.S."/>
        </authorList>
    </citation>
    <scope>NUCLEOTIDE SEQUENCE [LARGE SCALE GENOMIC DNA]</scope>
    <source>
        <strain evidence="2 3">YKJ-13</strain>
    </source>
</reference>
<evidence type="ECO:0000256" key="1">
    <source>
        <dbReference type="SAM" id="Phobius"/>
    </source>
</evidence>
<accession>A0A0C2SC57</accession>
<organism evidence="2 3">
    <name type="scientific">Jeotgalibacillus alimentarius</name>
    <dbReference type="NCBI Taxonomy" id="135826"/>
    <lineage>
        <taxon>Bacteria</taxon>
        <taxon>Bacillati</taxon>
        <taxon>Bacillota</taxon>
        <taxon>Bacilli</taxon>
        <taxon>Bacillales</taxon>
        <taxon>Caryophanaceae</taxon>
        <taxon>Jeotgalibacillus</taxon>
    </lineage>
</organism>
<feature type="transmembrane region" description="Helical" evidence="1">
    <location>
        <begin position="12"/>
        <end position="30"/>
    </location>
</feature>
<protein>
    <submittedName>
        <fullName evidence="2">Uncharacterized protein</fullName>
    </submittedName>
</protein>
<evidence type="ECO:0000313" key="2">
    <source>
        <dbReference type="EMBL" id="KIL51509.1"/>
    </source>
</evidence>
<keyword evidence="1" id="KW-0812">Transmembrane</keyword>
<dbReference type="PATRIC" id="fig|135826.4.peg.1016"/>
<gene>
    <name evidence="2" type="ORF">KP77_10210</name>
</gene>
<keyword evidence="3" id="KW-1185">Reference proteome</keyword>
<dbReference type="AlphaFoldDB" id="A0A0C2SC57"/>
<keyword evidence="1" id="KW-1133">Transmembrane helix</keyword>